<evidence type="ECO:0000313" key="1">
    <source>
        <dbReference type="EMBL" id="SHK73188.1"/>
    </source>
</evidence>
<name>A0A1M6UVG0_9FIRM</name>
<sequence length="53" mass="5806">MSIFKKSNNNISKTVRAQTVIVNGKVVSGNDPEAKAVMDDMQRGFSEKFSEGN</sequence>
<evidence type="ECO:0000313" key="2">
    <source>
        <dbReference type="Proteomes" id="UP000184386"/>
    </source>
</evidence>
<protein>
    <submittedName>
        <fullName evidence="1">Uncharacterized protein</fullName>
    </submittedName>
</protein>
<organism evidence="1 2">
    <name type="scientific">Anaerocolumna jejuensis DSM 15929</name>
    <dbReference type="NCBI Taxonomy" id="1121322"/>
    <lineage>
        <taxon>Bacteria</taxon>
        <taxon>Bacillati</taxon>
        <taxon>Bacillota</taxon>
        <taxon>Clostridia</taxon>
        <taxon>Lachnospirales</taxon>
        <taxon>Lachnospiraceae</taxon>
        <taxon>Anaerocolumna</taxon>
    </lineage>
</organism>
<reference evidence="1 2" key="1">
    <citation type="submission" date="2016-11" db="EMBL/GenBank/DDBJ databases">
        <authorList>
            <person name="Jaros S."/>
            <person name="Januszkiewicz K."/>
            <person name="Wedrychowicz H."/>
        </authorList>
    </citation>
    <scope>NUCLEOTIDE SEQUENCE [LARGE SCALE GENOMIC DNA]</scope>
    <source>
        <strain evidence="1 2">DSM 15929</strain>
    </source>
</reference>
<dbReference type="STRING" id="1121322.SAMN02745136_03203"/>
<dbReference type="Proteomes" id="UP000184386">
    <property type="component" value="Unassembled WGS sequence"/>
</dbReference>
<dbReference type="AlphaFoldDB" id="A0A1M6UVG0"/>
<keyword evidence="2" id="KW-1185">Reference proteome</keyword>
<gene>
    <name evidence="1" type="ORF">SAMN02745136_03203</name>
</gene>
<dbReference type="EMBL" id="FRAC01000016">
    <property type="protein sequence ID" value="SHK73188.1"/>
    <property type="molecule type" value="Genomic_DNA"/>
</dbReference>
<dbReference type="RefSeq" id="WP_170866668.1">
    <property type="nucleotide sequence ID" value="NZ_FRAC01000016.1"/>
</dbReference>
<accession>A0A1M6UVG0</accession>
<proteinExistence type="predicted"/>